<dbReference type="SUPFAM" id="SSF49842">
    <property type="entry name" value="TNF-like"/>
    <property type="match status" value="1"/>
</dbReference>
<name>A0A8B8C712_CRAVI</name>
<keyword evidence="2" id="KW-0964">Secreted</keyword>
<protein>
    <submittedName>
        <fullName evidence="8">Uncharacterized protein LOC111115982 isoform X1</fullName>
    </submittedName>
</protein>
<accession>A0A8B8C712</accession>
<evidence type="ECO:0000313" key="8">
    <source>
        <dbReference type="RefSeq" id="XP_022310636.1"/>
    </source>
</evidence>
<dbReference type="RefSeq" id="XP_022310636.1">
    <property type="nucleotide sequence ID" value="XM_022454928.1"/>
</dbReference>
<feature type="domain" description="C1q" evidence="6">
    <location>
        <begin position="134"/>
        <end position="265"/>
    </location>
</feature>
<dbReference type="KEGG" id="cvn:111115982"/>
<feature type="signal peptide" evidence="5">
    <location>
        <begin position="1"/>
        <end position="25"/>
    </location>
</feature>
<dbReference type="OrthoDB" id="6156631at2759"/>
<evidence type="ECO:0000256" key="1">
    <source>
        <dbReference type="ARBA" id="ARBA00004613"/>
    </source>
</evidence>
<comment type="subcellular location">
    <subcellularLocation>
        <location evidence="1">Secreted</location>
    </subcellularLocation>
</comment>
<organism evidence="7 8">
    <name type="scientific">Crassostrea virginica</name>
    <name type="common">Eastern oyster</name>
    <dbReference type="NCBI Taxonomy" id="6565"/>
    <lineage>
        <taxon>Eukaryota</taxon>
        <taxon>Metazoa</taxon>
        <taxon>Spiralia</taxon>
        <taxon>Lophotrochozoa</taxon>
        <taxon>Mollusca</taxon>
        <taxon>Bivalvia</taxon>
        <taxon>Autobranchia</taxon>
        <taxon>Pteriomorphia</taxon>
        <taxon>Ostreida</taxon>
        <taxon>Ostreoidea</taxon>
        <taxon>Ostreidae</taxon>
        <taxon>Crassostrea</taxon>
    </lineage>
</organism>
<dbReference type="PANTHER" id="PTHR22923:SF116">
    <property type="entry name" value="C1Q DOMAIN-CONTAINING PROTEIN"/>
    <property type="match status" value="1"/>
</dbReference>
<feature type="coiled-coil region" evidence="4">
    <location>
        <begin position="41"/>
        <end position="78"/>
    </location>
</feature>
<evidence type="ECO:0000313" key="7">
    <source>
        <dbReference type="Proteomes" id="UP000694844"/>
    </source>
</evidence>
<dbReference type="Gene3D" id="2.60.120.40">
    <property type="match status" value="1"/>
</dbReference>
<gene>
    <name evidence="8" type="primary">LOC111115982</name>
</gene>
<evidence type="ECO:0000256" key="3">
    <source>
        <dbReference type="ARBA" id="ARBA00022729"/>
    </source>
</evidence>
<dbReference type="Pfam" id="PF00386">
    <property type="entry name" value="C1q"/>
    <property type="match status" value="1"/>
</dbReference>
<keyword evidence="7" id="KW-1185">Reference proteome</keyword>
<feature type="chain" id="PRO_5034234597" evidence="5">
    <location>
        <begin position="26"/>
        <end position="265"/>
    </location>
</feature>
<proteinExistence type="predicted"/>
<dbReference type="InterPro" id="IPR001073">
    <property type="entry name" value="C1q_dom"/>
</dbReference>
<dbReference type="PANTHER" id="PTHR22923">
    <property type="entry name" value="CEREBELLIN-RELATED"/>
    <property type="match status" value="1"/>
</dbReference>
<dbReference type="GeneID" id="111115982"/>
<dbReference type="InterPro" id="IPR050822">
    <property type="entry name" value="Cerebellin_Synaptic_Org"/>
</dbReference>
<dbReference type="Proteomes" id="UP000694844">
    <property type="component" value="Chromosome 9"/>
</dbReference>
<dbReference type="PROSITE" id="PS50871">
    <property type="entry name" value="C1Q"/>
    <property type="match status" value="1"/>
</dbReference>
<evidence type="ECO:0000259" key="6">
    <source>
        <dbReference type="PROSITE" id="PS50871"/>
    </source>
</evidence>
<dbReference type="GO" id="GO:0005576">
    <property type="term" value="C:extracellular region"/>
    <property type="evidence" value="ECO:0007669"/>
    <property type="project" value="UniProtKB-SubCell"/>
</dbReference>
<evidence type="ECO:0000256" key="4">
    <source>
        <dbReference type="SAM" id="Coils"/>
    </source>
</evidence>
<evidence type="ECO:0000256" key="2">
    <source>
        <dbReference type="ARBA" id="ARBA00022525"/>
    </source>
</evidence>
<keyword evidence="4" id="KW-0175">Coiled coil</keyword>
<reference evidence="8" key="1">
    <citation type="submission" date="2025-08" db="UniProtKB">
        <authorList>
            <consortium name="RefSeq"/>
        </authorList>
    </citation>
    <scope>IDENTIFICATION</scope>
    <source>
        <tissue evidence="8">Whole sample</tissue>
    </source>
</reference>
<dbReference type="AlphaFoldDB" id="A0A8B8C712"/>
<dbReference type="InterPro" id="IPR008983">
    <property type="entry name" value="Tumour_necrosis_fac-like_dom"/>
</dbReference>
<sequence length="265" mass="30001">MMSKMTDFCFFVSFSVFLGINFISAESNPTDDWKGTVERRLMYLEEELKIQKNINARFQEENENLRQQTRNLQDQVLECAFKISDIISNQMTGKQNPPNQNINQQDEHHLDDTHISTIFKDSKTVKRIVQSSPVDAEPVAFYTYIASDITHQQPTRHTLIYDTVKLNRGNGYHGDDGIFIVPHTGTYAFAWTFGVSINGYADTEIVINGQKYGRAFAKGDGESVDFGTGFVIADVNGGDHVFIHYACDPTVYGDGMTSFSGWKLY</sequence>
<evidence type="ECO:0000256" key="5">
    <source>
        <dbReference type="SAM" id="SignalP"/>
    </source>
</evidence>
<keyword evidence="3 5" id="KW-0732">Signal</keyword>